<evidence type="ECO:0000259" key="1">
    <source>
        <dbReference type="PROSITE" id="PS50878"/>
    </source>
</evidence>
<dbReference type="SUPFAM" id="SSF56672">
    <property type="entry name" value="DNA/RNA polymerases"/>
    <property type="match status" value="1"/>
</dbReference>
<organism evidence="2 3">
    <name type="scientific">Corynebacterium suedekumii</name>
    <dbReference type="NCBI Taxonomy" id="3049801"/>
    <lineage>
        <taxon>Bacteria</taxon>
        <taxon>Bacillati</taxon>
        <taxon>Actinomycetota</taxon>
        <taxon>Actinomycetes</taxon>
        <taxon>Mycobacteriales</taxon>
        <taxon>Corynebacteriaceae</taxon>
        <taxon>Corynebacterium</taxon>
    </lineage>
</organism>
<dbReference type="InterPro" id="IPR000477">
    <property type="entry name" value="RT_dom"/>
</dbReference>
<feature type="domain" description="Reverse transcriptase" evidence="1">
    <location>
        <begin position="48"/>
        <end position="286"/>
    </location>
</feature>
<dbReference type="RefSeq" id="WP_284874782.1">
    <property type="nucleotide sequence ID" value="NZ_CP126970.1"/>
</dbReference>
<keyword evidence="2" id="KW-0548">Nucleotidyltransferase</keyword>
<evidence type="ECO:0000313" key="3">
    <source>
        <dbReference type="Proteomes" id="UP001238805"/>
    </source>
</evidence>
<dbReference type="EMBL" id="CP126970">
    <property type="protein sequence ID" value="WIM70189.1"/>
    <property type="molecule type" value="Genomic_DNA"/>
</dbReference>
<sequence>MTKIDWTTALNTVVGDLRKRKVTYRSPGTDGEDLYLYLRPDSLHLMRLKEDLKLQRYKPRPLKVKLIPKKPAELPRAVFIPTNRDYLVARAMKDEILRVSEKPPVPAKQVLRKLITSASEPDIKFSSIARLDIRDFYGSVPYDEAIGMMIKDSRVDNEIISLMQRFSTACHAALTSVGQPNINRPILAPQGLPYAPSVANWYIEKVLKDYTRSSKVHSYHRFVDDILFLFRYDATVFSSKREIAKFRRLLKSKNLHAHSFDHPQSKSLLLQRQAGEQRLTFLGLELTLCSDGKVKHRIPPDVVKEEKSQIWKLFDKYLTVREGGRLEGFSFSERMNFLHYRLLLKSAGCRYQGKTYGFPGYWGFSDDVYAFKSLDTFTANLLRDHLSKEYSPEPGQIGGNSISYYLKTFRKMRSQGYQEPVEIDFDRIGRDKQIQILSQKFGVRKQKLVDMNPTELDLFWHRTLRGEVAGLFSSGYSHY</sequence>
<gene>
    <name evidence="2" type="ORF">QP029_13595</name>
</gene>
<dbReference type="InterPro" id="IPR043502">
    <property type="entry name" value="DNA/RNA_pol_sf"/>
</dbReference>
<dbReference type="GO" id="GO:0003964">
    <property type="term" value="F:RNA-directed DNA polymerase activity"/>
    <property type="evidence" value="ECO:0007669"/>
    <property type="project" value="UniProtKB-KW"/>
</dbReference>
<proteinExistence type="predicted"/>
<keyword evidence="2" id="KW-0808">Transferase</keyword>
<accession>A0ABY8VPU8</accession>
<keyword evidence="3" id="KW-1185">Reference proteome</keyword>
<dbReference type="PROSITE" id="PS50878">
    <property type="entry name" value="RT_POL"/>
    <property type="match status" value="1"/>
</dbReference>
<dbReference type="Pfam" id="PF00078">
    <property type="entry name" value="RVT_1"/>
    <property type="match status" value="1"/>
</dbReference>
<name>A0ABY8VPU8_9CORY</name>
<keyword evidence="2" id="KW-0695">RNA-directed DNA polymerase</keyword>
<evidence type="ECO:0000313" key="2">
    <source>
        <dbReference type="EMBL" id="WIM70189.1"/>
    </source>
</evidence>
<protein>
    <submittedName>
        <fullName evidence="2">Reverse transcriptase domain-containing protein</fullName>
    </submittedName>
</protein>
<reference evidence="2 3" key="1">
    <citation type="submission" date="2023-05" db="EMBL/GenBank/DDBJ databases">
        <title>Corynebacterium suedekumii sp. nov. and Corynebacterium breve sp. nov. isolated from raw cow's milk.</title>
        <authorList>
            <person name="Baer M.K."/>
            <person name="Mehl L."/>
            <person name="Hellmuth R."/>
            <person name="Marke G."/>
            <person name="Lipski A."/>
        </authorList>
    </citation>
    <scope>NUCLEOTIDE SEQUENCE [LARGE SCALE GENOMIC DNA]</scope>
    <source>
        <strain evidence="2 3">LM112</strain>
    </source>
</reference>
<dbReference type="Proteomes" id="UP001238805">
    <property type="component" value="Chromosome"/>
</dbReference>